<organism evidence="1 2">
    <name type="scientific">Emericellopsis atlantica</name>
    <dbReference type="NCBI Taxonomy" id="2614577"/>
    <lineage>
        <taxon>Eukaryota</taxon>
        <taxon>Fungi</taxon>
        <taxon>Dikarya</taxon>
        <taxon>Ascomycota</taxon>
        <taxon>Pezizomycotina</taxon>
        <taxon>Sordariomycetes</taxon>
        <taxon>Hypocreomycetidae</taxon>
        <taxon>Hypocreales</taxon>
        <taxon>Bionectriaceae</taxon>
        <taxon>Emericellopsis</taxon>
    </lineage>
</organism>
<evidence type="ECO:0008006" key="3">
    <source>
        <dbReference type="Google" id="ProtNLM"/>
    </source>
</evidence>
<dbReference type="OrthoDB" id="202545at2759"/>
<evidence type="ECO:0000313" key="2">
    <source>
        <dbReference type="Proteomes" id="UP000887229"/>
    </source>
</evidence>
<dbReference type="AlphaFoldDB" id="A0A9P8CKK5"/>
<keyword evidence="2" id="KW-1185">Reference proteome</keyword>
<dbReference type="InterPro" id="IPR029058">
    <property type="entry name" value="AB_hydrolase_fold"/>
</dbReference>
<name>A0A9P8CKK5_9HYPO</name>
<evidence type="ECO:0000313" key="1">
    <source>
        <dbReference type="EMBL" id="KAG9250664.1"/>
    </source>
</evidence>
<dbReference type="PANTHER" id="PTHR42044:SF2">
    <property type="entry name" value="DUF676 DOMAIN-CONTAINING PROTEIN"/>
    <property type="match status" value="1"/>
</dbReference>
<protein>
    <recommendedName>
        <fullName evidence="3">DUF676 domain-containing protein</fullName>
    </recommendedName>
</protein>
<proteinExistence type="predicted"/>
<comment type="caution">
    <text evidence="1">The sequence shown here is derived from an EMBL/GenBank/DDBJ whole genome shotgun (WGS) entry which is preliminary data.</text>
</comment>
<dbReference type="Proteomes" id="UP000887229">
    <property type="component" value="Unassembled WGS sequence"/>
</dbReference>
<dbReference type="SUPFAM" id="SSF53474">
    <property type="entry name" value="alpha/beta-Hydrolases"/>
    <property type="match status" value="1"/>
</dbReference>
<accession>A0A9P8CKK5</accession>
<gene>
    <name evidence="1" type="ORF">F5Z01DRAFT_629056</name>
</gene>
<dbReference type="GeneID" id="70292540"/>
<dbReference type="PANTHER" id="PTHR42044">
    <property type="entry name" value="DUF676 DOMAIN-CONTAINING PROTEIN-RELATED"/>
    <property type="match status" value="1"/>
</dbReference>
<dbReference type="EMBL" id="MU251275">
    <property type="protein sequence ID" value="KAG9250664.1"/>
    <property type="molecule type" value="Genomic_DNA"/>
</dbReference>
<sequence length="398" mass="44856">MGNDKALQLTLETFQGASDLAVNMFLNAAAKRTLQAWRPYLGFAPGIWEAILSNPINKKTLDFVFRRKAELADFIIDLIEPVKRFVRSDSDERTTVCDLNAFNELDLTKPMNRHASMCQIQRLLKSIVSILHGRDQDKSLADFVMDTRLDSDCDDAITDVIQDSIGTNTPETWFFINGIAGESQWLKLALDKLKARFGQGDKDLGTITGIFNRGDGILWDLIECAGQRCAENGTDTDNVIQRTKSSQKAESLLKDELLKALTKERAKPENEQDPVIVIAHSQGCLLLRLVLEELASDPRDLAIMQKSLMVFTFGNPSVDWEIHKSCNHTEHYANEKDFVAWLGVLRQDDDDSSGRFHYENLINKGKKGHLFGAHYDLEEGAYECVSHKGERSRLFTGK</sequence>
<reference evidence="1" key="1">
    <citation type="journal article" date="2021" name="IMA Fungus">
        <title>Genomic characterization of three marine fungi, including Emericellopsis atlantica sp. nov. with signatures of a generalist lifestyle and marine biomass degradation.</title>
        <authorList>
            <person name="Hagestad O.C."/>
            <person name="Hou L."/>
            <person name="Andersen J.H."/>
            <person name="Hansen E.H."/>
            <person name="Altermark B."/>
            <person name="Li C."/>
            <person name="Kuhnert E."/>
            <person name="Cox R.J."/>
            <person name="Crous P.W."/>
            <person name="Spatafora J.W."/>
            <person name="Lail K."/>
            <person name="Amirebrahimi M."/>
            <person name="Lipzen A."/>
            <person name="Pangilinan J."/>
            <person name="Andreopoulos W."/>
            <person name="Hayes R.D."/>
            <person name="Ng V."/>
            <person name="Grigoriev I.V."/>
            <person name="Jackson S.A."/>
            <person name="Sutton T.D.S."/>
            <person name="Dobson A.D.W."/>
            <person name="Rama T."/>
        </authorList>
    </citation>
    <scope>NUCLEOTIDE SEQUENCE</scope>
    <source>
        <strain evidence="1">TS7</strain>
    </source>
</reference>
<dbReference type="RefSeq" id="XP_046114588.1">
    <property type="nucleotide sequence ID" value="XM_046261637.1"/>
</dbReference>